<name>A0A5N5THE5_9CRUS</name>
<sequence length="490" mass="54840">MLELCVPGFKALIHLATDSSIDLETLELEPLEKIEFQEDIAKLNFQIKKGVQVRELMTMVKEDEFPSLKAPEAQPRVLDVVDKFARATVTEVLVKEAEEQPQKNIGVKSIIKAVETGKEKMEEIIMEISKEFGPSSQPVREIASMGQLLSEGVKCDEVVALVEAGHFPALQREEAQKPLVSIITSKGHAGTVCEVLLEESVEEFDKFKPKGESAKLSEVKTKLDQATMQVINVKTFKAEMAPGAKAYVKAAQEEHIEEKILTSKVHRGVKEEMMRVVQLIKHGVIEEDVIQMIEAGEFPHLIREENQANLLDVVEEFGFRAIVEDVIVQQAVQHEEQRVGVRAFIRMAQQENYNIEQILQDSIVKEFGPEQFKPIEELTRVNIMLKEGIQAQEIITLAEAGELPELSKPEAQAPLVRAIQNVGHTPIVCQVIIEESTKEITRDLPKVDVASITSEKTILEKAVLSEVKVEALSTRRCYLNESPSCNHSCI</sequence>
<protein>
    <recommendedName>
        <fullName evidence="3">Titin</fullName>
    </recommendedName>
</protein>
<gene>
    <name evidence="1" type="ORF">Anas_00391</name>
</gene>
<evidence type="ECO:0000313" key="2">
    <source>
        <dbReference type="Proteomes" id="UP000326759"/>
    </source>
</evidence>
<accession>A0A5N5THE5</accession>
<evidence type="ECO:0000313" key="1">
    <source>
        <dbReference type="EMBL" id="KAB7506084.1"/>
    </source>
</evidence>
<dbReference type="AlphaFoldDB" id="A0A5N5THE5"/>
<dbReference type="EMBL" id="SEYY01001001">
    <property type="protein sequence ID" value="KAB7506084.1"/>
    <property type="molecule type" value="Genomic_DNA"/>
</dbReference>
<comment type="caution">
    <text evidence="1">The sequence shown here is derived from an EMBL/GenBank/DDBJ whole genome shotgun (WGS) entry which is preliminary data.</text>
</comment>
<organism evidence="1 2">
    <name type="scientific">Armadillidium nasatum</name>
    <dbReference type="NCBI Taxonomy" id="96803"/>
    <lineage>
        <taxon>Eukaryota</taxon>
        <taxon>Metazoa</taxon>
        <taxon>Ecdysozoa</taxon>
        <taxon>Arthropoda</taxon>
        <taxon>Crustacea</taxon>
        <taxon>Multicrustacea</taxon>
        <taxon>Malacostraca</taxon>
        <taxon>Eumalacostraca</taxon>
        <taxon>Peracarida</taxon>
        <taxon>Isopoda</taxon>
        <taxon>Oniscidea</taxon>
        <taxon>Crinocheta</taxon>
        <taxon>Armadillidiidae</taxon>
        <taxon>Armadillidium</taxon>
    </lineage>
</organism>
<dbReference type="Proteomes" id="UP000326759">
    <property type="component" value="Unassembled WGS sequence"/>
</dbReference>
<reference evidence="1 2" key="1">
    <citation type="journal article" date="2019" name="PLoS Biol.">
        <title>Sex chromosomes control vertical transmission of feminizing Wolbachia symbionts in an isopod.</title>
        <authorList>
            <person name="Becking T."/>
            <person name="Chebbi M.A."/>
            <person name="Giraud I."/>
            <person name="Moumen B."/>
            <person name="Laverre T."/>
            <person name="Caubet Y."/>
            <person name="Peccoud J."/>
            <person name="Gilbert C."/>
            <person name="Cordaux R."/>
        </authorList>
    </citation>
    <scope>NUCLEOTIDE SEQUENCE [LARGE SCALE GENOMIC DNA]</scope>
    <source>
        <strain evidence="1">ANa2</strain>
        <tissue evidence="1">Whole body excluding digestive tract and cuticle</tissue>
    </source>
</reference>
<proteinExistence type="predicted"/>
<evidence type="ECO:0008006" key="3">
    <source>
        <dbReference type="Google" id="ProtNLM"/>
    </source>
</evidence>
<dbReference type="OrthoDB" id="6370842at2759"/>
<keyword evidence="2" id="KW-1185">Reference proteome</keyword>